<keyword evidence="2" id="KW-0732">Signal</keyword>
<organism evidence="3 4">
    <name type="scientific">Myceligenerans xiligouense</name>
    <dbReference type="NCBI Taxonomy" id="253184"/>
    <lineage>
        <taxon>Bacteria</taxon>
        <taxon>Bacillati</taxon>
        <taxon>Actinomycetota</taxon>
        <taxon>Actinomycetes</taxon>
        <taxon>Micrococcales</taxon>
        <taxon>Promicromonosporaceae</taxon>
        <taxon>Myceligenerans</taxon>
    </lineage>
</organism>
<evidence type="ECO:0000256" key="1">
    <source>
        <dbReference type="SAM" id="MobiDB-lite"/>
    </source>
</evidence>
<sequence>MNQVFTRAVILPATALLVPGAAGVADPLAPVRLAACAALASLAEAGPPLVLAHGSGPARGPEAFRPSLAAAGIADVMLPGDVPAPWAAHRARTPAGTAASVALLCLGMALGEPAADVLALEVPAEPRRPGTDAPRSGTPGVVPDDPAPRAGAAVAAHLAAGGTLVVTSGGAPGPAAAAPRGPDGLAPGVAAVLAAAGADSWTRETRTFPQHHDHLPPEYRLTTCTVG</sequence>
<comment type="caution">
    <text evidence="3">The sequence shown here is derived from an EMBL/GenBank/DDBJ whole genome shotgun (WGS) entry which is preliminary data.</text>
</comment>
<name>A0A3N4ZQF5_9MICO</name>
<keyword evidence="4" id="KW-1185">Reference proteome</keyword>
<feature type="chain" id="PRO_5018011244" evidence="2">
    <location>
        <begin position="25"/>
        <end position="227"/>
    </location>
</feature>
<dbReference type="EMBL" id="RKQZ01000001">
    <property type="protein sequence ID" value="RPF22081.1"/>
    <property type="molecule type" value="Genomic_DNA"/>
</dbReference>
<dbReference type="AlphaFoldDB" id="A0A3N4ZQF5"/>
<evidence type="ECO:0000313" key="3">
    <source>
        <dbReference type="EMBL" id="RPF22081.1"/>
    </source>
</evidence>
<reference evidence="3 4" key="1">
    <citation type="submission" date="2018-11" db="EMBL/GenBank/DDBJ databases">
        <title>Sequencing the genomes of 1000 actinobacteria strains.</title>
        <authorList>
            <person name="Klenk H.-P."/>
        </authorList>
    </citation>
    <scope>NUCLEOTIDE SEQUENCE [LARGE SCALE GENOMIC DNA]</scope>
    <source>
        <strain evidence="3 4">DSM 15700</strain>
    </source>
</reference>
<evidence type="ECO:0000313" key="4">
    <source>
        <dbReference type="Proteomes" id="UP000280501"/>
    </source>
</evidence>
<protein>
    <submittedName>
        <fullName evidence="3">Uncharacterized protein</fullName>
    </submittedName>
</protein>
<evidence type="ECO:0000256" key="2">
    <source>
        <dbReference type="SAM" id="SignalP"/>
    </source>
</evidence>
<feature type="region of interest" description="Disordered" evidence="1">
    <location>
        <begin position="125"/>
        <end position="146"/>
    </location>
</feature>
<proteinExistence type="predicted"/>
<gene>
    <name evidence="3" type="ORF">EDD34_2725</name>
</gene>
<feature type="signal peptide" evidence="2">
    <location>
        <begin position="1"/>
        <end position="24"/>
    </location>
</feature>
<accession>A0A3N4ZQF5</accession>
<dbReference type="Proteomes" id="UP000280501">
    <property type="component" value="Unassembled WGS sequence"/>
</dbReference>